<sequence length="801" mass="87854">MENPAAKLTCPNPSCQAPNPQNNKFCDQCRTPLLKRYLWVLGSEIGAYKCGKLIADRYLLVHQRIVLDTKPTTPPQTPQEIPPNLAFYLRLSPYKLHIPQIYGSITTSPGEPAADLWLLEAAPLVCGNPLANLRQRNSDTQVQLLPKLISAWQEASALRQLNWWWQIACLWQPLSAEGVASSLLNSELLRVEDSIIRLLELQPDNKVKPTLKQLGELWSQLSVRASPVISSFCQQLCTQLKNGQIKNSEQLVALLEQGLFECGQSQSRAYEIFTLTDTGPSRNHNEDACYPPHGQLCNELIYDNPLAIVCDGIGGHEGGEVASGLAIKALQEKLEKLPAPREQPNPITLTLELERAVCSANDIISQQNDSEHRSERQRMGTTLVMALANAHQMYITHVGDSRVYWITRSNCHQVTQDDDLASREVRLGYTLYRNAIQHPTSGSLVQALGMAASATLHPTVQRFCLDEDSIFLLCSDGLSDNDLVEQYWQTTILPILAGQIDLKTAGSRLIEIANSQNGHDNVTIALVYCQVTPLKEIEQKTLSLPQRSLLPAPSTSSMPTTAVVTNPSGMKTRQLPAKDLARFPWGLILGIFLLLGLGGLVTYVLLPGVSRRVDLLVQEVSGLLSKSESIKTPVPLESPSPNPRPSVEVPLESPSTALAPIPLQVLVQVKDANVPLWKRKNESVVGIIPAGSILQVTARSQDNLWLRLKVCSGVTSSSGITPKEPLNTPSEQTYKKAEPTSEADSSQPVPASGAEQKPLVKPGDVGWLQETEVQEIINPNFTRKPTQSDNCSTTTAPVSLD</sequence>
<evidence type="ECO:0000259" key="3">
    <source>
        <dbReference type="PROSITE" id="PS51746"/>
    </source>
</evidence>
<feature type="compositionally biased region" description="Polar residues" evidence="1">
    <location>
        <begin position="553"/>
        <end position="569"/>
    </location>
</feature>
<proteinExistence type="predicted"/>
<evidence type="ECO:0000256" key="1">
    <source>
        <dbReference type="SAM" id="MobiDB-lite"/>
    </source>
</evidence>
<comment type="caution">
    <text evidence="4">The sequence shown here is derived from an EMBL/GenBank/DDBJ whole genome shotgun (WGS) entry which is preliminary data.</text>
</comment>
<dbReference type="PROSITE" id="PS51746">
    <property type="entry name" value="PPM_2"/>
    <property type="match status" value="1"/>
</dbReference>
<keyword evidence="2" id="KW-0812">Transmembrane</keyword>
<dbReference type="Pfam" id="PF13672">
    <property type="entry name" value="PP2C_2"/>
    <property type="match status" value="1"/>
</dbReference>
<dbReference type="CDD" id="cd00143">
    <property type="entry name" value="PP2Cc"/>
    <property type="match status" value="1"/>
</dbReference>
<dbReference type="EMBL" id="JAAHFQ010000051">
    <property type="protein sequence ID" value="NER26817.1"/>
    <property type="molecule type" value="Genomic_DNA"/>
</dbReference>
<gene>
    <name evidence="4" type="ORF">F6J89_04100</name>
</gene>
<reference evidence="4" key="1">
    <citation type="submission" date="2019-11" db="EMBL/GenBank/DDBJ databases">
        <title>Genomic insights into an expanded diversity of filamentous marine cyanobacteria reveals the extraordinary biosynthetic potential of Moorea and Okeania.</title>
        <authorList>
            <person name="Ferreira Leao T."/>
            <person name="Wang M."/>
            <person name="Moss N."/>
            <person name="Da Silva R."/>
            <person name="Sanders J."/>
            <person name="Nurk S."/>
            <person name="Gurevich A."/>
            <person name="Humphrey G."/>
            <person name="Reher R."/>
            <person name="Zhu Q."/>
            <person name="Belda-Ferre P."/>
            <person name="Glukhov E."/>
            <person name="Rex R."/>
            <person name="Dorrestein P.C."/>
            <person name="Knight R."/>
            <person name="Pevzner P."/>
            <person name="Gerwick W.H."/>
            <person name="Gerwick L."/>
        </authorList>
    </citation>
    <scope>NUCLEOTIDE SEQUENCE</scope>
    <source>
        <strain evidence="4">SIO1C4</strain>
    </source>
</reference>
<keyword evidence="2" id="KW-0472">Membrane</keyword>
<feature type="region of interest" description="Disordered" evidence="1">
    <location>
        <begin position="631"/>
        <end position="651"/>
    </location>
</feature>
<dbReference type="SUPFAM" id="SSF81606">
    <property type="entry name" value="PP2C-like"/>
    <property type="match status" value="1"/>
</dbReference>
<dbReference type="SMART" id="SM00331">
    <property type="entry name" value="PP2C_SIG"/>
    <property type="match status" value="1"/>
</dbReference>
<feature type="transmembrane region" description="Helical" evidence="2">
    <location>
        <begin position="583"/>
        <end position="606"/>
    </location>
</feature>
<evidence type="ECO:0000313" key="4">
    <source>
        <dbReference type="EMBL" id="NER26817.1"/>
    </source>
</evidence>
<feature type="region of interest" description="Disordered" evidence="1">
    <location>
        <begin position="715"/>
        <end position="765"/>
    </location>
</feature>
<dbReference type="Gene3D" id="3.60.40.10">
    <property type="entry name" value="PPM-type phosphatase domain"/>
    <property type="match status" value="1"/>
</dbReference>
<dbReference type="InterPro" id="IPR001932">
    <property type="entry name" value="PPM-type_phosphatase-like_dom"/>
</dbReference>
<feature type="region of interest" description="Disordered" evidence="1">
    <location>
        <begin position="548"/>
        <end position="569"/>
    </location>
</feature>
<keyword evidence="2" id="KW-1133">Transmembrane helix</keyword>
<feature type="region of interest" description="Disordered" evidence="1">
    <location>
        <begin position="778"/>
        <end position="801"/>
    </location>
</feature>
<name>A0A6B3N5I2_9CYAN</name>
<accession>A0A6B3N5I2</accession>
<dbReference type="InterPro" id="IPR036457">
    <property type="entry name" value="PPM-type-like_dom_sf"/>
</dbReference>
<dbReference type="AlphaFoldDB" id="A0A6B3N5I2"/>
<dbReference type="SMART" id="SM00332">
    <property type="entry name" value="PP2Cc"/>
    <property type="match status" value="1"/>
</dbReference>
<evidence type="ECO:0000256" key="2">
    <source>
        <dbReference type="SAM" id="Phobius"/>
    </source>
</evidence>
<protein>
    <submittedName>
        <fullName evidence="4">Serine/threonine protein phosphatase</fullName>
    </submittedName>
</protein>
<feature type="domain" description="PPM-type phosphatase" evidence="3">
    <location>
        <begin position="269"/>
        <end position="529"/>
    </location>
</feature>
<organism evidence="4">
    <name type="scientific">Symploca sp. SIO1C4</name>
    <dbReference type="NCBI Taxonomy" id="2607765"/>
    <lineage>
        <taxon>Bacteria</taxon>
        <taxon>Bacillati</taxon>
        <taxon>Cyanobacteriota</taxon>
        <taxon>Cyanophyceae</taxon>
        <taxon>Coleofasciculales</taxon>
        <taxon>Coleofasciculaceae</taxon>
        <taxon>Symploca</taxon>
    </lineage>
</organism>